<dbReference type="SUPFAM" id="SSF57850">
    <property type="entry name" value="RING/U-box"/>
    <property type="match status" value="1"/>
</dbReference>
<dbReference type="InterPro" id="IPR017921">
    <property type="entry name" value="Znf_CTCHY"/>
</dbReference>
<dbReference type="SMART" id="SM00184">
    <property type="entry name" value="RING"/>
    <property type="match status" value="1"/>
</dbReference>
<keyword evidence="9" id="KW-1185">Reference proteome</keyword>
<evidence type="ECO:0000256" key="1">
    <source>
        <dbReference type="ARBA" id="ARBA00022723"/>
    </source>
</evidence>
<dbReference type="Proteomes" id="UP000323000">
    <property type="component" value="Chromosome 1"/>
</dbReference>
<dbReference type="InterPro" id="IPR008913">
    <property type="entry name" value="Znf_CHY"/>
</dbReference>
<dbReference type="SUPFAM" id="SSF161219">
    <property type="entry name" value="CHY zinc finger-like"/>
    <property type="match status" value="1"/>
</dbReference>
<keyword evidence="2 4" id="KW-0863">Zinc-finger</keyword>
<evidence type="ECO:0008006" key="10">
    <source>
        <dbReference type="Google" id="ProtNLM"/>
    </source>
</evidence>
<evidence type="ECO:0000256" key="3">
    <source>
        <dbReference type="ARBA" id="ARBA00022833"/>
    </source>
</evidence>
<evidence type="ECO:0000256" key="2">
    <source>
        <dbReference type="ARBA" id="ARBA00022771"/>
    </source>
</evidence>
<accession>A0A5C7IWV1</accession>
<name>A0A5C7IWV1_9ROSI</name>
<feature type="domain" description="RING-type" evidence="5">
    <location>
        <begin position="176"/>
        <end position="219"/>
    </location>
</feature>
<dbReference type="PANTHER" id="PTHR21319:SF58">
    <property type="entry name" value="E3 UBIQUITIN-PROTEIN LIGASE RZFP34"/>
    <property type="match status" value="1"/>
</dbReference>
<dbReference type="InterPro" id="IPR013083">
    <property type="entry name" value="Znf_RING/FYVE/PHD"/>
</dbReference>
<dbReference type="OrthoDB" id="411372at2759"/>
<dbReference type="GO" id="GO:0006511">
    <property type="term" value="P:ubiquitin-dependent protein catabolic process"/>
    <property type="evidence" value="ECO:0007669"/>
    <property type="project" value="TreeGrafter"/>
</dbReference>
<dbReference type="AlphaFoldDB" id="A0A5C7IWV1"/>
<dbReference type="InterPro" id="IPR001841">
    <property type="entry name" value="Znf_RING"/>
</dbReference>
<evidence type="ECO:0000259" key="5">
    <source>
        <dbReference type="PROSITE" id="PS50089"/>
    </source>
</evidence>
<feature type="domain" description="CTCHY-type" evidence="7">
    <location>
        <begin position="100"/>
        <end position="175"/>
    </location>
</feature>
<dbReference type="Pfam" id="PF13639">
    <property type="entry name" value="zf-RING_2"/>
    <property type="match status" value="1"/>
</dbReference>
<dbReference type="Pfam" id="PF05495">
    <property type="entry name" value="zf-CHY"/>
    <property type="match status" value="1"/>
</dbReference>
<evidence type="ECO:0000313" key="8">
    <source>
        <dbReference type="EMBL" id="TXG73771.1"/>
    </source>
</evidence>
<dbReference type="PROSITE" id="PS50089">
    <property type="entry name" value="ZF_RING_2"/>
    <property type="match status" value="1"/>
</dbReference>
<gene>
    <name evidence="8" type="ORF">EZV62_002350</name>
</gene>
<dbReference type="GO" id="GO:0008270">
    <property type="term" value="F:zinc ion binding"/>
    <property type="evidence" value="ECO:0007669"/>
    <property type="project" value="UniProtKB-KW"/>
</dbReference>
<evidence type="ECO:0000313" key="9">
    <source>
        <dbReference type="Proteomes" id="UP000323000"/>
    </source>
</evidence>
<dbReference type="GO" id="GO:0016567">
    <property type="term" value="P:protein ubiquitination"/>
    <property type="evidence" value="ECO:0007669"/>
    <property type="project" value="TreeGrafter"/>
</dbReference>
<proteinExistence type="predicted"/>
<sequence length="285" mass="32954">MGSAHESENMNFDEETVSLIELGSGNYGCSHYRRLCKIRAPCCGEIYDCRHCHNEAKNSLETNPFDGHDIPRHEVEKVICSLCDTEQDVQQNCINCGLCMGYYFCAKCKFFDDDMSAKLVTDFRYRKINTIVMNAEFAELEEKKISFTANHAVRCCYAKLMKDAHHCVERAVHHNCPICFEFLFDTMKHITVLPCGHTIHLGCLKEMDMHYRYSCPICSKSICDMSKLWLKIDQEIASTPMPEMYRNKMHINASAASPTIRDRREEIMLLHALLGWLRWCDDDCT</sequence>
<dbReference type="GO" id="GO:0061630">
    <property type="term" value="F:ubiquitin protein ligase activity"/>
    <property type="evidence" value="ECO:0007669"/>
    <property type="project" value="TreeGrafter"/>
</dbReference>
<evidence type="ECO:0000259" key="7">
    <source>
        <dbReference type="PROSITE" id="PS51270"/>
    </source>
</evidence>
<dbReference type="GO" id="GO:0005634">
    <property type="term" value="C:nucleus"/>
    <property type="evidence" value="ECO:0007669"/>
    <property type="project" value="TreeGrafter"/>
</dbReference>
<comment type="caution">
    <text evidence="8">The sequence shown here is derived from an EMBL/GenBank/DDBJ whole genome shotgun (WGS) entry which is preliminary data.</text>
</comment>
<dbReference type="PANTHER" id="PTHR21319">
    <property type="entry name" value="RING FINGER AND CHY ZINC FINGER DOMAIN-CONTAINING PROTEIN 1"/>
    <property type="match status" value="1"/>
</dbReference>
<keyword evidence="1" id="KW-0479">Metal-binding</keyword>
<dbReference type="EMBL" id="VAHF01000001">
    <property type="protein sequence ID" value="TXG73771.1"/>
    <property type="molecule type" value="Genomic_DNA"/>
</dbReference>
<dbReference type="InterPro" id="IPR037274">
    <property type="entry name" value="Znf_CHY_sf"/>
</dbReference>
<reference evidence="9" key="1">
    <citation type="journal article" date="2019" name="Gigascience">
        <title>De novo genome assembly of the endangered Acer yangbiense, a plant species with extremely small populations endemic to Yunnan Province, China.</title>
        <authorList>
            <person name="Yang J."/>
            <person name="Wariss H.M."/>
            <person name="Tao L."/>
            <person name="Zhang R."/>
            <person name="Yun Q."/>
            <person name="Hollingsworth P."/>
            <person name="Dao Z."/>
            <person name="Luo G."/>
            <person name="Guo H."/>
            <person name="Ma Y."/>
            <person name="Sun W."/>
        </authorList>
    </citation>
    <scope>NUCLEOTIDE SEQUENCE [LARGE SCALE GENOMIC DNA]</scope>
    <source>
        <strain evidence="9">cv. Malutang</strain>
    </source>
</reference>
<dbReference type="PROSITE" id="PS51266">
    <property type="entry name" value="ZF_CHY"/>
    <property type="match status" value="1"/>
</dbReference>
<organism evidence="8 9">
    <name type="scientific">Acer yangbiense</name>
    <dbReference type="NCBI Taxonomy" id="1000413"/>
    <lineage>
        <taxon>Eukaryota</taxon>
        <taxon>Viridiplantae</taxon>
        <taxon>Streptophyta</taxon>
        <taxon>Embryophyta</taxon>
        <taxon>Tracheophyta</taxon>
        <taxon>Spermatophyta</taxon>
        <taxon>Magnoliopsida</taxon>
        <taxon>eudicotyledons</taxon>
        <taxon>Gunneridae</taxon>
        <taxon>Pentapetalae</taxon>
        <taxon>rosids</taxon>
        <taxon>malvids</taxon>
        <taxon>Sapindales</taxon>
        <taxon>Sapindaceae</taxon>
        <taxon>Hippocastanoideae</taxon>
        <taxon>Acereae</taxon>
        <taxon>Acer</taxon>
    </lineage>
</organism>
<feature type="domain" description="CHY-type" evidence="6">
    <location>
        <begin position="22"/>
        <end position="98"/>
    </location>
</feature>
<dbReference type="Gene3D" id="3.30.40.10">
    <property type="entry name" value="Zinc/RING finger domain, C3HC4 (zinc finger)"/>
    <property type="match status" value="1"/>
</dbReference>
<keyword evidence="3" id="KW-0862">Zinc</keyword>
<dbReference type="PROSITE" id="PS51270">
    <property type="entry name" value="ZF_CTCHY"/>
    <property type="match status" value="1"/>
</dbReference>
<evidence type="ECO:0000259" key="6">
    <source>
        <dbReference type="PROSITE" id="PS51266"/>
    </source>
</evidence>
<protein>
    <recommendedName>
        <fullName evidence="10">RING-type domain-containing protein</fullName>
    </recommendedName>
</protein>
<evidence type="ECO:0000256" key="4">
    <source>
        <dbReference type="PROSITE-ProRule" id="PRU00601"/>
    </source>
</evidence>